<dbReference type="EMBL" id="JAAGAB010000001">
    <property type="protein sequence ID" value="NDV00528.1"/>
    <property type="molecule type" value="Genomic_DNA"/>
</dbReference>
<gene>
    <name evidence="2" type="ORF">GZA08_06045</name>
</gene>
<proteinExistence type="predicted"/>
<feature type="transmembrane region" description="Helical" evidence="1">
    <location>
        <begin position="39"/>
        <end position="59"/>
    </location>
</feature>
<keyword evidence="1" id="KW-0472">Membrane</keyword>
<dbReference type="RefSeq" id="WP_163890925.1">
    <property type="nucleotide sequence ID" value="NZ_JAAFYS010000001.1"/>
</dbReference>
<dbReference type="InterPro" id="IPR050445">
    <property type="entry name" value="Bact_polysacc_biosynth/exp"/>
</dbReference>
<dbReference type="GO" id="GO:0005886">
    <property type="term" value="C:plasma membrane"/>
    <property type="evidence" value="ECO:0007669"/>
    <property type="project" value="TreeGrafter"/>
</dbReference>
<evidence type="ECO:0000313" key="2">
    <source>
        <dbReference type="EMBL" id="NDV00528.1"/>
    </source>
</evidence>
<sequence>MTQARRTFVPPLLRLPLVQLSFGRVLKGGRPNDLGRLPRYAGLFAIALVCVWAPITGYLKTAPLRYTSGMSLILPGAGSSASVNLDQIGQASSNSSSPFSSSSVSPTETYKRLFGADRIVAAAAGEMDMRRVDFGQPRVELIDQTGLIHVSITGNSPDDAQARGEALLQAFFSEIEELRTDELHQRQQSGLGAIDDYRSSVLATRDEISRLQRETGLISAEQYGALVAEAETLAARVSDLGATLDDRTEAVAALQASLGTDARLAASALKLHADTEFAALTEEMSAQAALLSQARARFGESHPDVRAARSGYAAAEAEAMSRAARLTGLGEAELATLDISHVGSRAGLLSDLVAAEAERAGLAAEHAVLTERLAAVEARKLDLIEPAARLEDMQRDFRVAEAVFASAMARAETTKTDVYASYPLVQVLEDPSLPVEPSSPKRKLAVAAGVAGSLFAMMGLLLGWIRRPLITRLIPDDPVQPGAAPAYAVPAE</sequence>
<keyword evidence="1" id="KW-0812">Transmembrane</keyword>
<dbReference type="Proteomes" id="UP000474757">
    <property type="component" value="Unassembled WGS sequence"/>
</dbReference>
<accession>A0A6B2JQU8</accession>
<comment type="caution">
    <text evidence="2">The sequence shown here is derived from an EMBL/GenBank/DDBJ whole genome shotgun (WGS) entry which is preliminary data.</text>
</comment>
<feature type="transmembrane region" description="Helical" evidence="1">
    <location>
        <begin position="444"/>
        <end position="465"/>
    </location>
</feature>
<dbReference type="GO" id="GO:0004713">
    <property type="term" value="F:protein tyrosine kinase activity"/>
    <property type="evidence" value="ECO:0007669"/>
    <property type="project" value="TreeGrafter"/>
</dbReference>
<keyword evidence="3" id="KW-1185">Reference proteome</keyword>
<organism evidence="2 3">
    <name type="scientific">Pseudoroseicyclus tamaricis</name>
    <dbReference type="NCBI Taxonomy" id="2705421"/>
    <lineage>
        <taxon>Bacteria</taxon>
        <taxon>Pseudomonadati</taxon>
        <taxon>Pseudomonadota</taxon>
        <taxon>Alphaproteobacteria</taxon>
        <taxon>Rhodobacterales</taxon>
        <taxon>Paracoccaceae</taxon>
        <taxon>Pseudoroseicyclus</taxon>
    </lineage>
</organism>
<reference evidence="2 3" key="1">
    <citation type="submission" date="2020-02" db="EMBL/GenBank/DDBJ databases">
        <title>Pseudoroseicyclus tamarix, sp. nov., isolated from offshore sediment of a Tamarix chinensis forest.</title>
        <authorList>
            <person name="Gai Y."/>
        </authorList>
    </citation>
    <scope>NUCLEOTIDE SEQUENCE [LARGE SCALE GENOMIC DNA]</scope>
    <source>
        <strain evidence="2 3">CLL3-39</strain>
    </source>
</reference>
<dbReference type="AlphaFoldDB" id="A0A6B2JQU8"/>
<protein>
    <recommendedName>
        <fullName evidence="4">Polysaccharide chain length determinant protein (PEP-CTERM system associated)</fullName>
    </recommendedName>
</protein>
<keyword evidence="1" id="KW-1133">Transmembrane helix</keyword>
<evidence type="ECO:0000256" key="1">
    <source>
        <dbReference type="SAM" id="Phobius"/>
    </source>
</evidence>
<evidence type="ECO:0000313" key="3">
    <source>
        <dbReference type="Proteomes" id="UP000474757"/>
    </source>
</evidence>
<evidence type="ECO:0008006" key="4">
    <source>
        <dbReference type="Google" id="ProtNLM"/>
    </source>
</evidence>
<dbReference type="PANTHER" id="PTHR32309:SF13">
    <property type="entry name" value="FERRIC ENTEROBACTIN TRANSPORT PROTEIN FEPE"/>
    <property type="match status" value="1"/>
</dbReference>
<name>A0A6B2JQU8_9RHOB</name>
<dbReference type="PANTHER" id="PTHR32309">
    <property type="entry name" value="TYROSINE-PROTEIN KINASE"/>
    <property type="match status" value="1"/>
</dbReference>